<sequence length="122" mass="13674">MTEAPQSENNNKSTAAWQSQRWLPCSNPVRTVDDRSKLSECASRSFARLRLCRGGVEEGKVAPGDTHGSGKRERPRDSEMKKRKEKNCLGVKKTNNDNNNNNNNNNNNKSVKIINTITTNNT</sequence>
<evidence type="ECO:0000256" key="1">
    <source>
        <dbReference type="SAM" id="MobiDB-lite"/>
    </source>
</evidence>
<dbReference type="EMBL" id="VSRR010045022">
    <property type="protein sequence ID" value="MPC77114.1"/>
    <property type="molecule type" value="Genomic_DNA"/>
</dbReference>
<accession>A0A5B7I8I5</accession>
<proteinExistence type="predicted"/>
<dbReference type="AlphaFoldDB" id="A0A5B7I8I5"/>
<gene>
    <name evidence="2" type="ORF">E2C01_071559</name>
</gene>
<feature type="region of interest" description="Disordered" evidence="1">
    <location>
        <begin position="1"/>
        <end position="30"/>
    </location>
</feature>
<comment type="caution">
    <text evidence="2">The sequence shown here is derived from an EMBL/GenBank/DDBJ whole genome shotgun (WGS) entry which is preliminary data.</text>
</comment>
<evidence type="ECO:0000313" key="3">
    <source>
        <dbReference type="Proteomes" id="UP000324222"/>
    </source>
</evidence>
<feature type="compositionally biased region" description="Low complexity" evidence="1">
    <location>
        <begin position="92"/>
        <end position="122"/>
    </location>
</feature>
<name>A0A5B7I8I5_PORTR</name>
<feature type="region of interest" description="Disordered" evidence="1">
    <location>
        <begin position="55"/>
        <end position="122"/>
    </location>
</feature>
<keyword evidence="3" id="KW-1185">Reference proteome</keyword>
<dbReference type="Proteomes" id="UP000324222">
    <property type="component" value="Unassembled WGS sequence"/>
</dbReference>
<feature type="compositionally biased region" description="Polar residues" evidence="1">
    <location>
        <begin position="1"/>
        <end position="21"/>
    </location>
</feature>
<protein>
    <submittedName>
        <fullName evidence="2">Uncharacterized protein</fullName>
    </submittedName>
</protein>
<reference evidence="2 3" key="1">
    <citation type="submission" date="2019-05" db="EMBL/GenBank/DDBJ databases">
        <title>Another draft genome of Portunus trituberculatus and its Hox gene families provides insights of decapod evolution.</title>
        <authorList>
            <person name="Jeong J.-H."/>
            <person name="Song I."/>
            <person name="Kim S."/>
            <person name="Choi T."/>
            <person name="Kim D."/>
            <person name="Ryu S."/>
            <person name="Kim W."/>
        </authorList>
    </citation>
    <scope>NUCLEOTIDE SEQUENCE [LARGE SCALE GENOMIC DNA]</scope>
    <source>
        <tissue evidence="2">Muscle</tissue>
    </source>
</reference>
<evidence type="ECO:0000313" key="2">
    <source>
        <dbReference type="EMBL" id="MPC77114.1"/>
    </source>
</evidence>
<organism evidence="2 3">
    <name type="scientific">Portunus trituberculatus</name>
    <name type="common">Swimming crab</name>
    <name type="synonym">Neptunus trituberculatus</name>
    <dbReference type="NCBI Taxonomy" id="210409"/>
    <lineage>
        <taxon>Eukaryota</taxon>
        <taxon>Metazoa</taxon>
        <taxon>Ecdysozoa</taxon>
        <taxon>Arthropoda</taxon>
        <taxon>Crustacea</taxon>
        <taxon>Multicrustacea</taxon>
        <taxon>Malacostraca</taxon>
        <taxon>Eumalacostraca</taxon>
        <taxon>Eucarida</taxon>
        <taxon>Decapoda</taxon>
        <taxon>Pleocyemata</taxon>
        <taxon>Brachyura</taxon>
        <taxon>Eubrachyura</taxon>
        <taxon>Portunoidea</taxon>
        <taxon>Portunidae</taxon>
        <taxon>Portuninae</taxon>
        <taxon>Portunus</taxon>
    </lineage>
</organism>
<feature type="compositionally biased region" description="Basic and acidic residues" evidence="1">
    <location>
        <begin position="68"/>
        <end position="82"/>
    </location>
</feature>